<dbReference type="RefSeq" id="WP_185042207.1">
    <property type="nucleotide sequence ID" value="NZ_BAABFG010000005.1"/>
</dbReference>
<proteinExistence type="predicted"/>
<dbReference type="Proteomes" id="UP000546162">
    <property type="component" value="Unassembled WGS sequence"/>
</dbReference>
<dbReference type="EMBL" id="JACHNB010000001">
    <property type="protein sequence ID" value="MBB4741759.1"/>
    <property type="molecule type" value="Genomic_DNA"/>
</dbReference>
<accession>A0A7W7H0M4</accession>
<evidence type="ECO:0000313" key="1">
    <source>
        <dbReference type="EMBL" id="MBB4741759.1"/>
    </source>
</evidence>
<name>A0A7W7H0M4_9ACTN</name>
<sequence length="275" mass="29846">MGSRDGSKSGIENASEGWVIRLEGSSIPMPRQKSDGPVSSDERVFNNARETVADAVKPYRLVSYGPVNSLGGAFAFLVAAPRAGKFSKSNEERAVDSLTIAVYVDSDDEEQNDKVIRAADKLRRALGYDAEEDIDIKRGSIFRRSRAWLKGAVKSEEVQHRLVKVERALELVVLDAKQAEVDSAQASAVREIVESLAGVSRASVRVGSILVAKYMVAEEPVILVRNLSQLEIRALEKYPEIQGRPENMFHALAIAVSTMSEVSAEQGVVEGTGGS</sequence>
<dbReference type="AlphaFoldDB" id="A0A7W7H0M4"/>
<evidence type="ECO:0000313" key="2">
    <source>
        <dbReference type="Proteomes" id="UP000546162"/>
    </source>
</evidence>
<keyword evidence="2" id="KW-1185">Reference proteome</keyword>
<organism evidence="1 2">
    <name type="scientific">Actinoplanes octamycinicus</name>
    <dbReference type="NCBI Taxonomy" id="135948"/>
    <lineage>
        <taxon>Bacteria</taxon>
        <taxon>Bacillati</taxon>
        <taxon>Actinomycetota</taxon>
        <taxon>Actinomycetes</taxon>
        <taxon>Micromonosporales</taxon>
        <taxon>Micromonosporaceae</taxon>
        <taxon>Actinoplanes</taxon>
    </lineage>
</organism>
<protein>
    <submittedName>
        <fullName evidence="1">Uncharacterized protein</fullName>
    </submittedName>
</protein>
<reference evidence="1 2" key="1">
    <citation type="submission" date="2020-08" db="EMBL/GenBank/DDBJ databases">
        <title>Sequencing the genomes of 1000 actinobacteria strains.</title>
        <authorList>
            <person name="Klenk H.-P."/>
        </authorList>
    </citation>
    <scope>NUCLEOTIDE SEQUENCE [LARGE SCALE GENOMIC DNA]</scope>
    <source>
        <strain evidence="1 2">DSM 45809</strain>
    </source>
</reference>
<comment type="caution">
    <text evidence="1">The sequence shown here is derived from an EMBL/GenBank/DDBJ whole genome shotgun (WGS) entry which is preliminary data.</text>
</comment>
<gene>
    <name evidence="1" type="ORF">BJY16_005218</name>
</gene>